<evidence type="ECO:0008006" key="4">
    <source>
        <dbReference type="Google" id="ProtNLM"/>
    </source>
</evidence>
<protein>
    <recommendedName>
        <fullName evidence="4">Coordinator of PRMT5 and differentiation stimulator</fullName>
    </recommendedName>
</protein>
<gene>
    <name evidence="2" type="ORF">QYF61_000767</name>
</gene>
<keyword evidence="3" id="KW-1185">Reference proteome</keyword>
<dbReference type="Pfam" id="PF15340">
    <property type="entry name" value="COPR5"/>
    <property type="match status" value="1"/>
</dbReference>
<dbReference type="InterPro" id="IPR029289">
    <property type="entry name" value="COPR5"/>
</dbReference>
<evidence type="ECO:0000313" key="3">
    <source>
        <dbReference type="Proteomes" id="UP001333110"/>
    </source>
</evidence>
<comment type="caution">
    <text evidence="2">The sequence shown here is derived from an EMBL/GenBank/DDBJ whole genome shotgun (WGS) entry which is preliminary data.</text>
</comment>
<dbReference type="GO" id="GO:0005634">
    <property type="term" value="C:nucleus"/>
    <property type="evidence" value="ECO:0007669"/>
    <property type="project" value="InterPro"/>
</dbReference>
<organism evidence="2 3">
    <name type="scientific">Mycteria americana</name>
    <name type="common">Wood stork</name>
    <dbReference type="NCBI Taxonomy" id="33587"/>
    <lineage>
        <taxon>Eukaryota</taxon>
        <taxon>Metazoa</taxon>
        <taxon>Chordata</taxon>
        <taxon>Craniata</taxon>
        <taxon>Vertebrata</taxon>
        <taxon>Euteleostomi</taxon>
        <taxon>Archelosauria</taxon>
        <taxon>Archosauria</taxon>
        <taxon>Dinosauria</taxon>
        <taxon>Saurischia</taxon>
        <taxon>Theropoda</taxon>
        <taxon>Coelurosauria</taxon>
        <taxon>Aves</taxon>
        <taxon>Neognathae</taxon>
        <taxon>Neoaves</taxon>
        <taxon>Aequornithes</taxon>
        <taxon>Ciconiiformes</taxon>
        <taxon>Ciconiidae</taxon>
        <taxon>Mycteria</taxon>
    </lineage>
</organism>
<reference evidence="2 3" key="1">
    <citation type="journal article" date="2023" name="J. Hered.">
        <title>Chromosome-level genome of the wood stork (Mycteria americana) provides insight into avian chromosome evolution.</title>
        <authorList>
            <person name="Flamio R. Jr."/>
            <person name="Ramstad K.M."/>
        </authorList>
    </citation>
    <scope>NUCLEOTIDE SEQUENCE [LARGE SCALE GENOMIC DNA]</scope>
    <source>
        <strain evidence="2">JAX WOST 10</strain>
    </source>
</reference>
<feature type="region of interest" description="Disordered" evidence="1">
    <location>
        <begin position="1"/>
        <end position="20"/>
    </location>
</feature>
<name>A0AAN7NHP0_MYCAM</name>
<accession>A0AAN7NHP0</accession>
<feature type="region of interest" description="Disordered" evidence="1">
    <location>
        <begin position="35"/>
        <end position="60"/>
    </location>
</feature>
<sequence>MAAAIECASFEEEQLPNKRETMTWKPRKECLLKNSPNVLDSESEESEFSDISHNENDVSGSPVDCVHVHPDLEDLGGEVSSMPEAVTFPELQTASVHEVEDWDKELEDSECNPYDAGDLHCGSFQENNLLASYSWREDSFYNPGCHHAACLAFTPPVKTDTTPTSIGKYGRDNDTSLF</sequence>
<evidence type="ECO:0000256" key="1">
    <source>
        <dbReference type="SAM" id="MobiDB-lite"/>
    </source>
</evidence>
<dbReference type="AlphaFoldDB" id="A0AAN7NHP0"/>
<dbReference type="GO" id="GO:0042393">
    <property type="term" value="F:histone binding"/>
    <property type="evidence" value="ECO:0007669"/>
    <property type="project" value="InterPro"/>
</dbReference>
<dbReference type="EMBL" id="JAUNZN010000016">
    <property type="protein sequence ID" value="KAK4811716.1"/>
    <property type="molecule type" value="Genomic_DNA"/>
</dbReference>
<evidence type="ECO:0000313" key="2">
    <source>
        <dbReference type="EMBL" id="KAK4811716.1"/>
    </source>
</evidence>
<feature type="non-terminal residue" evidence="2">
    <location>
        <position position="178"/>
    </location>
</feature>
<proteinExistence type="predicted"/>
<dbReference type="Proteomes" id="UP001333110">
    <property type="component" value="Unassembled WGS sequence"/>
</dbReference>